<dbReference type="EMBL" id="BAABJQ010000036">
    <property type="protein sequence ID" value="GAA5199208.1"/>
    <property type="molecule type" value="Genomic_DNA"/>
</dbReference>
<dbReference type="Gene3D" id="3.40.50.300">
    <property type="entry name" value="P-loop containing nucleotide triphosphate hydrolases"/>
    <property type="match status" value="1"/>
</dbReference>
<name>A0ABP9SQ55_9ACTN</name>
<comment type="caution">
    <text evidence="7">The sequence shown here is derived from an EMBL/GenBank/DDBJ whole genome shotgun (WGS) entry which is preliminary data.</text>
</comment>
<feature type="domain" description="ABC transporter" evidence="6">
    <location>
        <begin position="4"/>
        <end position="232"/>
    </location>
</feature>
<dbReference type="InterPro" id="IPR003593">
    <property type="entry name" value="AAA+_ATPase"/>
</dbReference>
<dbReference type="InterPro" id="IPR005895">
    <property type="entry name" value="ABC_transptr_haem_export_CcmA"/>
</dbReference>
<dbReference type="InterPro" id="IPR027417">
    <property type="entry name" value="P-loop_NTPase"/>
</dbReference>
<gene>
    <name evidence="7" type="ORF">GCM10023322_74320</name>
</gene>
<keyword evidence="8" id="KW-1185">Reference proteome</keyword>
<evidence type="ECO:0000256" key="5">
    <source>
        <dbReference type="ARBA" id="ARBA00022840"/>
    </source>
</evidence>
<dbReference type="InterPro" id="IPR003439">
    <property type="entry name" value="ABC_transporter-like_ATP-bd"/>
</dbReference>
<evidence type="ECO:0000256" key="3">
    <source>
        <dbReference type="ARBA" id="ARBA00022741"/>
    </source>
</evidence>
<protein>
    <submittedName>
        <fullName evidence="7">ABC transporter ATP-binding protein</fullName>
    </submittedName>
</protein>
<dbReference type="Pfam" id="PF00005">
    <property type="entry name" value="ABC_tran"/>
    <property type="match status" value="1"/>
</dbReference>
<evidence type="ECO:0000313" key="7">
    <source>
        <dbReference type="EMBL" id="GAA5199208.1"/>
    </source>
</evidence>
<keyword evidence="2" id="KW-0813">Transport</keyword>
<dbReference type="PANTHER" id="PTHR43335">
    <property type="entry name" value="ABC TRANSPORTER, ATP-BINDING PROTEIN"/>
    <property type="match status" value="1"/>
</dbReference>
<evidence type="ECO:0000313" key="8">
    <source>
        <dbReference type="Proteomes" id="UP001501570"/>
    </source>
</evidence>
<dbReference type="GO" id="GO:0005524">
    <property type="term" value="F:ATP binding"/>
    <property type="evidence" value="ECO:0007669"/>
    <property type="project" value="UniProtKB-KW"/>
</dbReference>
<keyword evidence="3" id="KW-0547">Nucleotide-binding</keyword>
<dbReference type="SUPFAM" id="SSF52540">
    <property type="entry name" value="P-loop containing nucleoside triphosphate hydrolases"/>
    <property type="match status" value="1"/>
</dbReference>
<evidence type="ECO:0000256" key="4">
    <source>
        <dbReference type="ARBA" id="ARBA00022748"/>
    </source>
</evidence>
<reference evidence="8" key="1">
    <citation type="journal article" date="2019" name="Int. J. Syst. Evol. Microbiol.">
        <title>The Global Catalogue of Microorganisms (GCM) 10K type strain sequencing project: providing services to taxonomists for standard genome sequencing and annotation.</title>
        <authorList>
            <consortium name="The Broad Institute Genomics Platform"/>
            <consortium name="The Broad Institute Genome Sequencing Center for Infectious Disease"/>
            <person name="Wu L."/>
            <person name="Ma J."/>
        </authorList>
    </citation>
    <scope>NUCLEOTIDE SEQUENCE [LARGE SCALE GENOMIC DNA]</scope>
    <source>
        <strain evidence="8">JCM 18304</strain>
    </source>
</reference>
<accession>A0ABP9SQ55</accession>
<dbReference type="CDD" id="cd03230">
    <property type="entry name" value="ABC_DR_subfamily_A"/>
    <property type="match status" value="1"/>
</dbReference>
<dbReference type="RefSeq" id="WP_345637873.1">
    <property type="nucleotide sequence ID" value="NZ_BAABJQ010000036.1"/>
</dbReference>
<keyword evidence="5 7" id="KW-0067">ATP-binding</keyword>
<evidence type="ECO:0000256" key="1">
    <source>
        <dbReference type="ARBA" id="ARBA00005417"/>
    </source>
</evidence>
<organism evidence="7 8">
    <name type="scientific">Rugosimonospora acidiphila</name>
    <dbReference type="NCBI Taxonomy" id="556531"/>
    <lineage>
        <taxon>Bacteria</taxon>
        <taxon>Bacillati</taxon>
        <taxon>Actinomycetota</taxon>
        <taxon>Actinomycetes</taxon>
        <taxon>Micromonosporales</taxon>
        <taxon>Micromonosporaceae</taxon>
        <taxon>Rugosimonospora</taxon>
    </lineage>
</organism>
<dbReference type="PANTHER" id="PTHR43335:SF11">
    <property type="entry name" value="ABC TRANSPORTER RELATED"/>
    <property type="match status" value="1"/>
</dbReference>
<keyword evidence="4" id="KW-0201">Cytochrome c-type biogenesis</keyword>
<comment type="similarity">
    <text evidence="1">Belongs to the ABC transporter superfamily.</text>
</comment>
<dbReference type="PROSITE" id="PS50893">
    <property type="entry name" value="ABC_TRANSPORTER_2"/>
    <property type="match status" value="1"/>
</dbReference>
<dbReference type="SMART" id="SM00382">
    <property type="entry name" value="AAA"/>
    <property type="match status" value="1"/>
</dbReference>
<dbReference type="Proteomes" id="UP001501570">
    <property type="component" value="Unassembled WGS sequence"/>
</dbReference>
<dbReference type="NCBIfam" id="TIGR01189">
    <property type="entry name" value="ccmA"/>
    <property type="match status" value="1"/>
</dbReference>
<proteinExistence type="inferred from homology"/>
<sequence length="307" mass="32562">MSVLSGVDLHAGYRGRTVLHGVDLDFGPGLHLLLGPNGAGKTTLFRVLAGVLPPSRGRVLIQGRDPHARPEAKRLVGVAAHRPALAPRLSAADNLRYWTRVLALPAADRDRRVREVIDLLDLGSIADQRADTLSRGQTQRVGLAKALLAEPPVLLLDEPTAAVDPAVAARLRDQLRGLAAAGHTILVSTHELAEASDLADDVTVLHRGRVAARGAPSTLREQLVGHGYRLRLRGTGDLAGALRRLGYPAEPATHDRLLVDVPDEDTVETLVADLVRAGVGIREVTPAGNALEDVYLHLQEGASADAG</sequence>
<evidence type="ECO:0000256" key="2">
    <source>
        <dbReference type="ARBA" id="ARBA00022448"/>
    </source>
</evidence>
<evidence type="ECO:0000259" key="6">
    <source>
        <dbReference type="PROSITE" id="PS50893"/>
    </source>
</evidence>